<reference evidence="2 3" key="2">
    <citation type="submission" date="2018-10" db="EMBL/GenBank/DDBJ databases">
        <authorList>
            <consortium name="Pathogen Informatics"/>
        </authorList>
    </citation>
    <scope>NUCLEOTIDE SEQUENCE [LARGE SCALE GENOMIC DNA]</scope>
</reference>
<dbReference type="SUPFAM" id="SSF52540">
    <property type="entry name" value="P-loop containing nucleoside triphosphate hydrolases"/>
    <property type="match status" value="1"/>
</dbReference>
<dbReference type="EMBL" id="UXUI01007887">
    <property type="protein sequence ID" value="VDD89788.1"/>
    <property type="molecule type" value="Genomic_DNA"/>
</dbReference>
<feature type="domain" description="DNA2/NAM7 helicase helicase" evidence="1">
    <location>
        <begin position="82"/>
        <end position="149"/>
    </location>
</feature>
<dbReference type="InterPro" id="IPR041677">
    <property type="entry name" value="DNA2/NAM7_AAA_11"/>
</dbReference>
<dbReference type="Gene3D" id="3.40.50.300">
    <property type="entry name" value="P-loop containing nucleotide triphosphate hydrolases"/>
    <property type="match status" value="1"/>
</dbReference>
<evidence type="ECO:0000313" key="3">
    <source>
        <dbReference type="Proteomes" id="UP000274131"/>
    </source>
</evidence>
<dbReference type="WBParaSite" id="EVEC_0000483101-mRNA-1">
    <property type="protein sequence ID" value="EVEC_0000483101-mRNA-1"/>
    <property type="gene ID" value="EVEC_0000483101"/>
</dbReference>
<dbReference type="Pfam" id="PF13086">
    <property type="entry name" value="AAA_11"/>
    <property type="match status" value="1"/>
</dbReference>
<accession>A0A0N4V421</accession>
<sequence>MDNSGYKGIVSNFSVYRLSRAFKEERPTIRKEMLRTLMRLNAMPEENMEVDVSQAVVPYEKLIKNQRVKIQGQQMKVKGEQKKILNSLENPGQKILAVQAPAGTGKTNTISLYISKLLERNLGITLVTAPTNLAVQEIAEKVLSQKRLRNGDIIFLQSAADEEMMDQKQKPKAWVSCRIPEILQGHMCDEMPEANTPFVRRYLSKRLAHDKILTRKVKPSRPQ</sequence>
<keyword evidence="3" id="KW-1185">Reference proteome</keyword>
<dbReference type="InterPro" id="IPR027417">
    <property type="entry name" value="P-loop_NTPase"/>
</dbReference>
<evidence type="ECO:0000259" key="1">
    <source>
        <dbReference type="Pfam" id="PF13086"/>
    </source>
</evidence>
<gene>
    <name evidence="2" type="ORF">EVEC_LOCUS4539</name>
</gene>
<dbReference type="GO" id="GO:0004386">
    <property type="term" value="F:helicase activity"/>
    <property type="evidence" value="ECO:0007669"/>
    <property type="project" value="InterPro"/>
</dbReference>
<evidence type="ECO:0000313" key="2">
    <source>
        <dbReference type="EMBL" id="VDD89788.1"/>
    </source>
</evidence>
<reference evidence="4" key="1">
    <citation type="submission" date="2017-02" db="UniProtKB">
        <authorList>
            <consortium name="WormBaseParasite"/>
        </authorList>
    </citation>
    <scope>IDENTIFICATION</scope>
</reference>
<dbReference type="OrthoDB" id="5875676at2759"/>
<evidence type="ECO:0000313" key="4">
    <source>
        <dbReference type="WBParaSite" id="EVEC_0000483101-mRNA-1"/>
    </source>
</evidence>
<organism evidence="4">
    <name type="scientific">Enterobius vermicularis</name>
    <name type="common">Human pinworm</name>
    <dbReference type="NCBI Taxonomy" id="51028"/>
    <lineage>
        <taxon>Eukaryota</taxon>
        <taxon>Metazoa</taxon>
        <taxon>Ecdysozoa</taxon>
        <taxon>Nematoda</taxon>
        <taxon>Chromadorea</taxon>
        <taxon>Rhabditida</taxon>
        <taxon>Spirurina</taxon>
        <taxon>Oxyuridomorpha</taxon>
        <taxon>Oxyuroidea</taxon>
        <taxon>Oxyuridae</taxon>
        <taxon>Enterobius</taxon>
    </lineage>
</organism>
<name>A0A0N4V421_ENTVE</name>
<dbReference type="AlphaFoldDB" id="A0A0N4V421"/>
<proteinExistence type="predicted"/>
<protein>
    <submittedName>
        <fullName evidence="4">AAA_11 domain-containing protein</fullName>
    </submittedName>
</protein>
<dbReference type="Proteomes" id="UP000274131">
    <property type="component" value="Unassembled WGS sequence"/>
</dbReference>